<proteinExistence type="predicted"/>
<accession>A0A429Y6R0</accession>
<protein>
    <submittedName>
        <fullName evidence="2">AtpZ/AtpI family protein</fullName>
    </submittedName>
</protein>
<comment type="caution">
    <text evidence="2">The sequence shown here is derived from an EMBL/GenBank/DDBJ whole genome shotgun (WGS) entry which is preliminary data.</text>
</comment>
<keyword evidence="1" id="KW-0472">Membrane</keyword>
<evidence type="ECO:0000313" key="3">
    <source>
        <dbReference type="Proteomes" id="UP000287156"/>
    </source>
</evidence>
<dbReference type="Pfam" id="PF09527">
    <property type="entry name" value="ATPase_gene1"/>
    <property type="match status" value="1"/>
</dbReference>
<dbReference type="OrthoDB" id="282803at2"/>
<dbReference type="InterPro" id="IPR032820">
    <property type="entry name" value="ATPase_put"/>
</dbReference>
<feature type="transmembrane region" description="Helical" evidence="1">
    <location>
        <begin position="12"/>
        <end position="33"/>
    </location>
</feature>
<dbReference type="AlphaFoldDB" id="A0A429Y6R0"/>
<organism evidence="2 3">
    <name type="scientific">Siminovitchia acidinfaciens</name>
    <dbReference type="NCBI Taxonomy" id="2321395"/>
    <lineage>
        <taxon>Bacteria</taxon>
        <taxon>Bacillati</taxon>
        <taxon>Bacillota</taxon>
        <taxon>Bacilli</taxon>
        <taxon>Bacillales</taxon>
        <taxon>Bacillaceae</taxon>
        <taxon>Siminovitchia</taxon>
    </lineage>
</organism>
<reference evidence="2" key="1">
    <citation type="submission" date="2018-12" db="EMBL/GenBank/DDBJ databases">
        <authorList>
            <person name="Sun L."/>
            <person name="Chen Z."/>
        </authorList>
    </citation>
    <scope>NUCLEOTIDE SEQUENCE [LARGE SCALE GENOMIC DNA]</scope>
    <source>
        <strain evidence="2">3-2-2</strain>
    </source>
</reference>
<feature type="transmembrane region" description="Helical" evidence="1">
    <location>
        <begin position="45"/>
        <end position="66"/>
    </location>
</feature>
<dbReference type="RefSeq" id="WP_126046719.1">
    <property type="nucleotide sequence ID" value="NZ_QYTV02000001.1"/>
</dbReference>
<name>A0A429Y6R0_9BACI</name>
<keyword evidence="3" id="KW-1185">Reference proteome</keyword>
<evidence type="ECO:0000313" key="2">
    <source>
        <dbReference type="EMBL" id="RST77072.1"/>
    </source>
</evidence>
<dbReference type="EMBL" id="QYTV02000001">
    <property type="protein sequence ID" value="RST77072.1"/>
    <property type="molecule type" value="Genomic_DNA"/>
</dbReference>
<dbReference type="Proteomes" id="UP000287156">
    <property type="component" value="Unassembled WGS sequence"/>
</dbReference>
<gene>
    <name evidence="2" type="ORF">D4T97_000815</name>
</gene>
<sequence length="73" mass="7885">MSKEKRHPLYGMAIYSAVLTQLAGSVLAGVFIGRWLDEKSGMEPLFLIVGLLLGLAVGTFGVIMTIRQFLSGD</sequence>
<keyword evidence="1" id="KW-0812">Transmembrane</keyword>
<evidence type="ECO:0000256" key="1">
    <source>
        <dbReference type="SAM" id="Phobius"/>
    </source>
</evidence>
<keyword evidence="1" id="KW-1133">Transmembrane helix</keyword>